<dbReference type="PANTHER" id="PTHR35936:SF32">
    <property type="entry name" value="MEMBRANE-BOUND LYTIC MUREIN TRANSGLYCOSYLASE F"/>
    <property type="match status" value="1"/>
</dbReference>
<comment type="subcellular location">
    <subcellularLocation>
        <location evidence="1">Cell outer membrane</location>
        <topology evidence="1">Peripheral membrane protein</topology>
    </subcellularLocation>
</comment>
<dbReference type="Pfam" id="PF00497">
    <property type="entry name" value="SBP_bac_3"/>
    <property type="match status" value="1"/>
</dbReference>
<evidence type="ECO:0000259" key="4">
    <source>
        <dbReference type="SMART" id="SM00062"/>
    </source>
</evidence>
<dbReference type="CDD" id="cd13403">
    <property type="entry name" value="MLTF-like"/>
    <property type="match status" value="1"/>
</dbReference>
<dbReference type="PROSITE" id="PS51257">
    <property type="entry name" value="PROKAR_LIPOPROTEIN"/>
    <property type="match status" value="1"/>
</dbReference>
<organism evidence="5 6">
    <name type="scientific">Fermentimonas caenicola</name>
    <dbReference type="NCBI Taxonomy" id="1562970"/>
    <lineage>
        <taxon>Bacteria</taxon>
        <taxon>Pseudomonadati</taxon>
        <taxon>Bacteroidota</taxon>
        <taxon>Bacteroidia</taxon>
        <taxon>Bacteroidales</taxon>
        <taxon>Dysgonomonadaceae</taxon>
        <taxon>Fermentimonas</taxon>
    </lineage>
</organism>
<dbReference type="CDD" id="cd01009">
    <property type="entry name" value="PBP2_YfhD_N"/>
    <property type="match status" value="1"/>
</dbReference>
<evidence type="ECO:0000313" key="5">
    <source>
        <dbReference type="EMBL" id="CEA16898.1"/>
    </source>
</evidence>
<gene>
    <name evidence="5" type="ORF">ING2E5B_2170</name>
</gene>
<dbReference type="KEGG" id="pbt:ING2E5B_2170"/>
<keyword evidence="3" id="KW-0998">Cell outer membrane</keyword>
<evidence type="ECO:0000313" key="6">
    <source>
        <dbReference type="Proteomes" id="UP000032417"/>
    </source>
</evidence>
<dbReference type="SMART" id="SM00062">
    <property type="entry name" value="PBPb"/>
    <property type="match status" value="1"/>
</dbReference>
<feature type="domain" description="Solute-binding protein family 3/N-terminal" evidence="4">
    <location>
        <begin position="38"/>
        <end position="266"/>
    </location>
</feature>
<dbReference type="InterPro" id="IPR001638">
    <property type="entry name" value="Solute-binding_3/MltF_N"/>
</dbReference>
<dbReference type="Gene3D" id="1.10.530.10">
    <property type="match status" value="1"/>
</dbReference>
<dbReference type="OrthoDB" id="9815002at2"/>
<reference evidence="5 6" key="1">
    <citation type="submission" date="2014-08" db="EMBL/GenBank/DDBJ databases">
        <authorList>
            <person name="Wibberg D."/>
        </authorList>
    </citation>
    <scope>NUCLEOTIDE SEQUENCE [LARGE SCALE GENOMIC DNA]</scope>
    <source>
        <strain evidence="6">ING2-E5B</strain>
    </source>
</reference>
<dbReference type="STRING" id="1562970.ING2E5B_2170"/>
<dbReference type="PANTHER" id="PTHR35936">
    <property type="entry name" value="MEMBRANE-BOUND LYTIC MUREIN TRANSGLYCOSYLASE F"/>
    <property type="match status" value="1"/>
</dbReference>
<dbReference type="Proteomes" id="UP000032417">
    <property type="component" value="Chromosome 1"/>
</dbReference>
<dbReference type="HOGENOM" id="CLU_027494_2_0_10"/>
<dbReference type="EMBL" id="LN515532">
    <property type="protein sequence ID" value="CEA16898.1"/>
    <property type="molecule type" value="Genomic_DNA"/>
</dbReference>
<dbReference type="PATRIC" id="fig|1562970.3.peg.2144"/>
<keyword evidence="2" id="KW-0732">Signal</keyword>
<keyword evidence="3" id="KW-0472">Membrane</keyword>
<dbReference type="GO" id="GO:0009279">
    <property type="term" value="C:cell outer membrane"/>
    <property type="evidence" value="ECO:0007669"/>
    <property type="project" value="UniProtKB-SubCell"/>
</dbReference>
<dbReference type="InterPro" id="IPR008258">
    <property type="entry name" value="Transglycosylase_SLT_dom_1"/>
</dbReference>
<proteinExistence type="predicted"/>
<dbReference type="Gene3D" id="3.40.190.10">
    <property type="entry name" value="Periplasmic binding protein-like II"/>
    <property type="match status" value="2"/>
</dbReference>
<accession>A0A098C3A8</accession>
<sequence length="462" mass="52994">MLKDILASLIIIFLSFSCGELGKHNEVIDFPQILQNDTLHVLTLNTSTSYFIYRDQEMGYHYDMISNFCREHGITPHVIVAENMDEMIRMLQNGKGDVIAYNLPVTNQMKDSFLYAGFMQTSHQVLVQRVRQVDSMLTDVVELIGKEVTVIDNSKHFDRLMSLDKELGGGIIIDRADRDSLVTEDLIRMVSRGEIEFTVSDDDLAKLNQTYFRNLDVHLQISFDQRSSWAVRKNSPILADSLNSWFERTRAEPAYLRIEKRYFEEAKGYTEIRQFSINENLELGVISPYDIYFRRYGEQTGIDWRLLASISYQESTFDSGVNSWAGASGLMGLMPSTASSLGVDADQIFDPETNIRAGSEYLKMLLNVFSPINDSKEQLKMALAAYNGGIGHIFDARALAEKYGADPDVWAGNVERYIQLKRLEQYYNDPVCKNGYFRGDETVNYVIDVVSRWEHYMQRVKE</sequence>
<dbReference type="AlphaFoldDB" id="A0A098C3A8"/>
<keyword evidence="6" id="KW-1185">Reference proteome</keyword>
<evidence type="ECO:0000256" key="1">
    <source>
        <dbReference type="ARBA" id="ARBA00004339"/>
    </source>
</evidence>
<dbReference type="SUPFAM" id="SSF53850">
    <property type="entry name" value="Periplasmic binding protein-like II"/>
    <property type="match status" value="1"/>
</dbReference>
<dbReference type="InterPro" id="IPR023346">
    <property type="entry name" value="Lysozyme-like_dom_sf"/>
</dbReference>
<dbReference type="SUPFAM" id="SSF53955">
    <property type="entry name" value="Lysozyme-like"/>
    <property type="match status" value="1"/>
</dbReference>
<protein>
    <recommendedName>
        <fullName evidence="4">Solute-binding protein family 3/N-terminal domain-containing protein</fullName>
    </recommendedName>
</protein>
<evidence type="ECO:0000256" key="3">
    <source>
        <dbReference type="ARBA" id="ARBA00023237"/>
    </source>
</evidence>
<name>A0A098C3A8_9BACT</name>
<evidence type="ECO:0000256" key="2">
    <source>
        <dbReference type="ARBA" id="ARBA00022729"/>
    </source>
</evidence>
<dbReference type="Pfam" id="PF01464">
    <property type="entry name" value="SLT"/>
    <property type="match status" value="1"/>
</dbReference>